<dbReference type="Proteomes" id="UP001244011">
    <property type="component" value="Unassembled WGS sequence"/>
</dbReference>
<evidence type="ECO:0000259" key="1">
    <source>
        <dbReference type="Pfam" id="PF04179"/>
    </source>
</evidence>
<reference evidence="3" key="1">
    <citation type="submission" date="2023-06" db="EMBL/GenBank/DDBJ databases">
        <title>Genome-scale phylogeny and comparative genomics of the fungal order Sordariales.</title>
        <authorList>
            <consortium name="Lawrence Berkeley National Laboratory"/>
            <person name="Hensen N."/>
            <person name="Bonometti L."/>
            <person name="Westerberg I."/>
            <person name="Brannstrom I.O."/>
            <person name="Guillou S."/>
            <person name="Cros-Aarteil S."/>
            <person name="Calhoun S."/>
            <person name="Haridas S."/>
            <person name="Kuo A."/>
            <person name="Mondo S."/>
            <person name="Pangilinan J."/>
            <person name="Riley R."/>
            <person name="Labutti K."/>
            <person name="Andreopoulos B."/>
            <person name="Lipzen A."/>
            <person name="Chen C."/>
            <person name="Yanf M."/>
            <person name="Daum C."/>
            <person name="Ng V."/>
            <person name="Clum A."/>
            <person name="Steindorff A."/>
            <person name="Ohm R."/>
            <person name="Martin F."/>
            <person name="Silar P."/>
            <person name="Natvig D."/>
            <person name="Lalanne C."/>
            <person name="Gautier V."/>
            <person name="Ament-Velasquez S.L."/>
            <person name="Kruys A."/>
            <person name="Hutchinson M.I."/>
            <person name="Powell A.J."/>
            <person name="Barry K."/>
            <person name="Miller A.N."/>
            <person name="Grigoriev I.V."/>
            <person name="Debuchy R."/>
            <person name="Gladieux P."/>
            <person name="Thoren M.H."/>
            <person name="Johannesson H."/>
        </authorList>
    </citation>
    <scope>NUCLEOTIDE SEQUENCE</scope>
    <source>
        <strain evidence="3">8032-3</strain>
    </source>
</reference>
<gene>
    <name evidence="3" type="ORF">QBC33DRAFT_474290</name>
</gene>
<comment type="caution">
    <text evidence="3">The sequence shown here is derived from an EMBL/GenBank/DDBJ whole genome shotgun (WGS) entry which is preliminary data.</text>
</comment>
<dbReference type="PANTHER" id="PTHR31811:SF0">
    <property type="entry name" value="TRNA A64-2'-O-RIBOSYLPHOSPHATE TRANSFERASE"/>
    <property type="match status" value="1"/>
</dbReference>
<dbReference type="RefSeq" id="XP_060282406.1">
    <property type="nucleotide sequence ID" value="XM_060425224.1"/>
</dbReference>
<dbReference type="GO" id="GO:0019988">
    <property type="term" value="P:charged-tRNA amino acid modification"/>
    <property type="evidence" value="ECO:0007669"/>
    <property type="project" value="InterPro"/>
</dbReference>
<dbReference type="GeneID" id="85308411"/>
<dbReference type="InterPro" id="IPR007306">
    <property type="entry name" value="Rit1"/>
</dbReference>
<protein>
    <submittedName>
        <fullName evidence="3">tRNA A64-2'-O-ribosylphosphate transferase</fullName>
    </submittedName>
</protein>
<dbReference type="InterPro" id="IPR033449">
    <property type="entry name" value="Rit1_N"/>
</dbReference>
<evidence type="ECO:0000259" key="2">
    <source>
        <dbReference type="Pfam" id="PF17184"/>
    </source>
</evidence>
<dbReference type="GO" id="GO:0043399">
    <property type="term" value="F:tRNA adenosine(64)-2'-O-ribosylphosphate transferase activity"/>
    <property type="evidence" value="ECO:0007669"/>
    <property type="project" value="InterPro"/>
</dbReference>
<dbReference type="InterPro" id="IPR033421">
    <property type="entry name" value="Rit1_DUSP-like"/>
</dbReference>
<dbReference type="Pfam" id="PF04179">
    <property type="entry name" value="Init_tRNA_PT"/>
    <property type="match status" value="1"/>
</dbReference>
<dbReference type="GO" id="GO:0005737">
    <property type="term" value="C:cytoplasm"/>
    <property type="evidence" value="ECO:0007669"/>
    <property type="project" value="TreeGrafter"/>
</dbReference>
<dbReference type="EMBL" id="MU839012">
    <property type="protein sequence ID" value="KAK1766193.1"/>
    <property type="molecule type" value="Genomic_DNA"/>
</dbReference>
<keyword evidence="4" id="KW-1185">Reference proteome</keyword>
<proteinExistence type="predicted"/>
<evidence type="ECO:0000313" key="4">
    <source>
        <dbReference type="Proteomes" id="UP001244011"/>
    </source>
</evidence>
<feature type="domain" description="Rit1 N-terminal" evidence="2">
    <location>
        <begin position="26"/>
        <end position="284"/>
    </location>
</feature>
<keyword evidence="3" id="KW-0808">Transferase</keyword>
<dbReference type="Pfam" id="PF17184">
    <property type="entry name" value="Rit1_C"/>
    <property type="match status" value="1"/>
</dbReference>
<organism evidence="3 4">
    <name type="scientific">Phialemonium atrogriseum</name>
    <dbReference type="NCBI Taxonomy" id="1093897"/>
    <lineage>
        <taxon>Eukaryota</taxon>
        <taxon>Fungi</taxon>
        <taxon>Dikarya</taxon>
        <taxon>Ascomycota</taxon>
        <taxon>Pezizomycotina</taxon>
        <taxon>Sordariomycetes</taxon>
        <taxon>Sordariomycetidae</taxon>
        <taxon>Cephalothecales</taxon>
        <taxon>Cephalothecaceae</taxon>
        <taxon>Phialemonium</taxon>
    </lineage>
</organism>
<name>A0AAJ0BXA5_9PEZI</name>
<dbReference type="PANTHER" id="PTHR31811">
    <property type="entry name" value="TRNA A64-2'-O-RIBOSYLPHOSPHATE TRANSFERASE"/>
    <property type="match status" value="1"/>
</dbReference>
<feature type="domain" description="Rit1 DUSP-like" evidence="1">
    <location>
        <begin position="344"/>
        <end position="454"/>
    </location>
</feature>
<accession>A0AAJ0BXA5</accession>
<dbReference type="PIRSF" id="PIRSF007747">
    <property type="entry name" value="Ribosyl_Ptfrase"/>
    <property type="match status" value="1"/>
</dbReference>
<evidence type="ECO:0000313" key="3">
    <source>
        <dbReference type="EMBL" id="KAK1766193.1"/>
    </source>
</evidence>
<dbReference type="AlphaFoldDB" id="A0AAJ0BXA5"/>
<sequence length="459" mass="49439">MAPPTLSDLVFSEQANHNFSRILGDLKRANLSIPNRLRSIQQDARFVEQVASTYGLPLVANERCGSWYIDPSLKAASAYFKSTDGHTGQWKFSTRRLNLHLLDLIGRHDGCIIVDSTRRGKSMPDALSKTVPIWCCVLNRALFPDNPDSHGLHIPPNVVSDSEKSQIEARIPDFVASFKLLDLDLHSFRAKLTKPLRPAWTVQDAAYYSVPDLESPSSHHPIVCCTSSRRVAGAELSEAGYVQGAGDDTENWALGLTAPLFWAHADDLLSASEADLPGLIALLVAGAGADTQGGGGGGALRLTPHISVCPLPIGGEDKHANACLVSIVPAAATEDSEWEKSRSELEVGIGRGKLASRGLRRALPVICDFVSRFLQAEPGGVVLVGCESGRDLSVGVALALDCRCFGDDGEVRRGGEDAPGFTKDGIRVRLGRIMTAMPEANPSRATLQSVNSFLMDWRK</sequence>